<name>A0A1I7UIK7_9PELO</name>
<feature type="domain" description="N-acetyltransferase" evidence="1">
    <location>
        <begin position="310"/>
        <end position="459"/>
    </location>
</feature>
<dbReference type="PROSITE" id="PS51186">
    <property type="entry name" value="GNAT"/>
    <property type="match status" value="1"/>
</dbReference>
<dbReference type="WBParaSite" id="Csp11.Scaffold629.g9684.t1">
    <property type="protein sequence ID" value="Csp11.Scaffold629.g9684.t1"/>
    <property type="gene ID" value="Csp11.Scaffold629.g9684"/>
</dbReference>
<dbReference type="SUPFAM" id="SSF55729">
    <property type="entry name" value="Acyl-CoA N-acyltransferases (Nat)"/>
    <property type="match status" value="1"/>
</dbReference>
<accession>A0A1I7UIK7</accession>
<dbReference type="PANTHER" id="PTHR39385">
    <property type="entry name" value="PROTEIN CBG20422"/>
    <property type="match status" value="1"/>
</dbReference>
<evidence type="ECO:0000313" key="3">
    <source>
        <dbReference type="WBParaSite" id="Csp11.Scaffold629.g9684.t1"/>
    </source>
</evidence>
<sequence>MIKYESDHQYVKRFFELEVDLVLINPECSCNFFKEKEIKKDMHFEATFPAYCTYIYCNFQFKAYYTYKSKIRALLDFQVEGAIDGDVVIIKDEKHAEKYEGDMLDGFRRFEVVYDSDFAFYRDSFNAYIPTRLIFNYTKLEEGKPKVKRENSFYENFVARAARMKISSSAVQNLVNLPDSLRICQITEQNFAQFRILVNISIEGKHSEEFFDSVKNAPTFSAIAYFDGHPAGFINCYLRNENVCFCVRTMGVFQKDIDAVRLFQRFGFTRHREGEDESCGGILQLYVRPVKKIKDAWEKLQKPAAKKAKLDLKKPSGDLRRLKALNRQLFADKYDDETHRSILDSPNMSALAFLNDKPVGSMTCEKWDTGDLKLLEVMALGVLSDYKELEDDIKKLLLNHASKMAENSADIHLLTYYVQQDHLATIALLSKFGFTFWLPIPEYYRHNTRNDVYYIKKTSRMFTKKVVATVVDETEEKREGPLDIKFDLKTFDVSKLISINQSLLIADITEDTVESLNQLNTEISPTSNNENLFKNVLATSNMTRLAFFDGIPCGFIHTEKNSMTMAAFTWLS</sequence>
<dbReference type="Gene3D" id="3.40.630.30">
    <property type="match status" value="1"/>
</dbReference>
<reference evidence="3" key="1">
    <citation type="submission" date="2016-11" db="UniProtKB">
        <authorList>
            <consortium name="WormBaseParasite"/>
        </authorList>
    </citation>
    <scope>IDENTIFICATION</scope>
</reference>
<protein>
    <submittedName>
        <fullName evidence="3">N-acetyltransferase domain-containing protein</fullName>
    </submittedName>
</protein>
<evidence type="ECO:0000313" key="2">
    <source>
        <dbReference type="Proteomes" id="UP000095282"/>
    </source>
</evidence>
<dbReference type="InterPro" id="IPR000182">
    <property type="entry name" value="GNAT_dom"/>
</dbReference>
<organism evidence="2 3">
    <name type="scientific">Caenorhabditis tropicalis</name>
    <dbReference type="NCBI Taxonomy" id="1561998"/>
    <lineage>
        <taxon>Eukaryota</taxon>
        <taxon>Metazoa</taxon>
        <taxon>Ecdysozoa</taxon>
        <taxon>Nematoda</taxon>
        <taxon>Chromadorea</taxon>
        <taxon>Rhabditida</taxon>
        <taxon>Rhabditina</taxon>
        <taxon>Rhabditomorpha</taxon>
        <taxon>Rhabditoidea</taxon>
        <taxon>Rhabditidae</taxon>
        <taxon>Peloderinae</taxon>
        <taxon>Caenorhabditis</taxon>
    </lineage>
</organism>
<dbReference type="Proteomes" id="UP000095282">
    <property type="component" value="Unplaced"/>
</dbReference>
<dbReference type="AlphaFoldDB" id="A0A1I7UIK7"/>
<dbReference type="GO" id="GO:0016747">
    <property type="term" value="F:acyltransferase activity, transferring groups other than amino-acyl groups"/>
    <property type="evidence" value="ECO:0007669"/>
    <property type="project" value="InterPro"/>
</dbReference>
<dbReference type="eggNOG" id="KOG3138">
    <property type="taxonomic scope" value="Eukaryota"/>
</dbReference>
<evidence type="ECO:0000259" key="1">
    <source>
        <dbReference type="PROSITE" id="PS51186"/>
    </source>
</evidence>
<dbReference type="InterPro" id="IPR016181">
    <property type="entry name" value="Acyl_CoA_acyltransferase"/>
</dbReference>
<keyword evidence="2" id="KW-1185">Reference proteome</keyword>
<dbReference type="STRING" id="1561998.A0A1I7UIK7"/>
<proteinExistence type="predicted"/>
<dbReference type="PANTHER" id="PTHR39385:SF3">
    <property type="entry name" value="ELRR (EXTRACELLULAR LEUCINE-RICH REPEAT) ONLY"/>
    <property type="match status" value="1"/>
</dbReference>